<feature type="domain" description="Pilus formation protein N-terminal" evidence="4">
    <location>
        <begin position="164"/>
        <end position="240"/>
    </location>
</feature>
<dbReference type="InterPro" id="IPR050810">
    <property type="entry name" value="Bact_Secretion_Sys_Channel"/>
</dbReference>
<name>A0A7V8VG10_9BACT</name>
<dbReference type="AlphaFoldDB" id="A0A7V8VG10"/>
<protein>
    <submittedName>
        <fullName evidence="5">Pilus assembly protein N-terminal domain-containing protein</fullName>
    </submittedName>
</protein>
<keyword evidence="6" id="KW-1185">Reference proteome</keyword>
<dbReference type="Pfam" id="PF13629">
    <property type="entry name" value="T2SS-T3SS_pil_N"/>
    <property type="match status" value="1"/>
</dbReference>
<evidence type="ECO:0000259" key="3">
    <source>
        <dbReference type="Pfam" id="PF00263"/>
    </source>
</evidence>
<evidence type="ECO:0000259" key="4">
    <source>
        <dbReference type="Pfam" id="PF13629"/>
    </source>
</evidence>
<dbReference type="Proteomes" id="UP000542342">
    <property type="component" value="Unassembled WGS sequence"/>
</dbReference>
<dbReference type="EMBL" id="JACEFB010000010">
    <property type="protein sequence ID" value="MBA2227112.1"/>
    <property type="molecule type" value="Genomic_DNA"/>
</dbReference>
<dbReference type="PANTHER" id="PTHR30332:SF17">
    <property type="entry name" value="TYPE IV PILIATION SYSTEM PROTEIN DR_0774-RELATED"/>
    <property type="match status" value="1"/>
</dbReference>
<dbReference type="PANTHER" id="PTHR30332">
    <property type="entry name" value="PROBABLE GENERAL SECRETION PATHWAY PROTEIN D"/>
    <property type="match status" value="1"/>
</dbReference>
<dbReference type="GO" id="GO:0015627">
    <property type="term" value="C:type II protein secretion system complex"/>
    <property type="evidence" value="ECO:0007669"/>
    <property type="project" value="TreeGrafter"/>
</dbReference>
<accession>A0A7V8VG10</accession>
<dbReference type="InterPro" id="IPR001775">
    <property type="entry name" value="GspD/PilQ"/>
</dbReference>
<dbReference type="GO" id="GO:0009306">
    <property type="term" value="P:protein secretion"/>
    <property type="evidence" value="ECO:0007669"/>
    <property type="project" value="InterPro"/>
</dbReference>
<evidence type="ECO:0000256" key="2">
    <source>
        <dbReference type="SAM" id="MobiDB-lite"/>
    </source>
</evidence>
<sequence>MGCLLCLGVVSASAQNPSGGPGSGGGPTLNTGAMPRVISGTLPPGESVLPAGQMPGPALATLPPLLLSPDGKLTPVVLPQGAQPPGGGAPGAAQPPAGQPGGGGMGPPPGTLPQPRPFPQLPFGEEKLRLPRLAGSGILGTTPVPTEKDLEQFRQFIEGVIDPRNTLDLIEGRARVILLKETPKRTQIVDESVANFRILEPDGKQMTIIGLKAGITVLNLWFTDPKQKDKDVILSYLVRVFPDPEAKERLEAVYKALEQEINRAYPRSRVRLTLIGDKIMVSGQAHDIIEAFQIIRIVGANAPGQQQQQQGQQQRPNVPTSALTPTGNPFDPLRPGQTPGLEEFLTAGGPNVINNLRVPGEQQVMLRVMVAEVNRAAARSIGVNFSIINNQGTLVFGQHTGNLISGLTQPGAGNAAGLVNLPVNLDNGQIPIAIQALRTLNYAKSLAEPTLTARNGATAFFLAGGQFPVPVITGLGAFGQFGGGLQGVQFVPFGVQLFFTPVITDRDRIRLTVTATVSTRDNAAATTIAGALVPGLNTRTFSTTVELREGQTMAVAGLIQTNSGAQAERVPFFGDLPFVGRLASFQRASAGEQELVILVTPELVHPLEPHELPKLPGADVFEPGDLEFYLLGRLESRRAYDYRSPVMTDIHRMLSYRRCERQYILGPSGHTEEPEAALLIYQPPASGDANGTAPPAGSTTPQSPSTPPNNNSGSRAAPSSPPPLTAQPATLPVRTDPHRR</sequence>
<feature type="region of interest" description="Disordered" evidence="2">
    <location>
        <begin position="303"/>
        <end position="339"/>
    </location>
</feature>
<dbReference type="InterPro" id="IPR004846">
    <property type="entry name" value="T2SS/T3SS_dom"/>
</dbReference>
<evidence type="ECO:0000313" key="6">
    <source>
        <dbReference type="Proteomes" id="UP000542342"/>
    </source>
</evidence>
<dbReference type="InterPro" id="IPR032789">
    <property type="entry name" value="T2SS-T3SS_pil_N"/>
</dbReference>
<feature type="region of interest" description="Disordered" evidence="2">
    <location>
        <begin position="14"/>
        <end position="55"/>
    </location>
</feature>
<dbReference type="Pfam" id="PF00263">
    <property type="entry name" value="Secretin"/>
    <property type="match status" value="1"/>
</dbReference>
<feature type="compositionally biased region" description="Polar residues" evidence="2">
    <location>
        <begin position="315"/>
        <end position="327"/>
    </location>
</feature>
<feature type="region of interest" description="Disordered" evidence="2">
    <location>
        <begin position="683"/>
        <end position="740"/>
    </location>
</feature>
<feature type="domain" description="Type II/III secretion system secretin-like" evidence="3">
    <location>
        <begin position="436"/>
        <end position="604"/>
    </location>
</feature>
<reference evidence="5 6" key="1">
    <citation type="submission" date="2020-07" db="EMBL/GenBank/DDBJ databases">
        <title>Thermogemmata thermophila gen. nov., sp. nov., a novel moderate thermophilic planctomycete from a Kamchatka hot spring.</title>
        <authorList>
            <person name="Elcheninov A.G."/>
            <person name="Podosokorskaya O.A."/>
            <person name="Kovaleva O.L."/>
            <person name="Novikov A."/>
            <person name="Bonch-Osmolovskaya E.A."/>
            <person name="Toshchakov S.V."/>
            <person name="Kublanov I.V."/>
        </authorList>
    </citation>
    <scope>NUCLEOTIDE SEQUENCE [LARGE SCALE GENOMIC DNA]</scope>
    <source>
        <strain evidence="5 6">2918</strain>
    </source>
</reference>
<evidence type="ECO:0000313" key="5">
    <source>
        <dbReference type="EMBL" id="MBA2227112.1"/>
    </source>
</evidence>
<gene>
    <name evidence="5" type="ORF">H0921_13195</name>
</gene>
<comment type="similarity">
    <text evidence="1">Belongs to the bacterial secretin family.</text>
</comment>
<dbReference type="PRINTS" id="PR00811">
    <property type="entry name" value="BCTERIALGSPD"/>
</dbReference>
<dbReference type="RefSeq" id="WP_194538891.1">
    <property type="nucleotide sequence ID" value="NZ_JACEFB010000010.1"/>
</dbReference>
<evidence type="ECO:0000256" key="1">
    <source>
        <dbReference type="RuleBase" id="RU004003"/>
    </source>
</evidence>
<feature type="compositionally biased region" description="Low complexity" evidence="2">
    <location>
        <begin position="689"/>
        <end position="718"/>
    </location>
</feature>
<organism evidence="5 6">
    <name type="scientific">Thermogemmata fonticola</name>
    <dbReference type="NCBI Taxonomy" id="2755323"/>
    <lineage>
        <taxon>Bacteria</taxon>
        <taxon>Pseudomonadati</taxon>
        <taxon>Planctomycetota</taxon>
        <taxon>Planctomycetia</taxon>
        <taxon>Gemmatales</taxon>
        <taxon>Gemmataceae</taxon>
        <taxon>Thermogemmata</taxon>
    </lineage>
</organism>
<feature type="region of interest" description="Disordered" evidence="2">
    <location>
        <begin position="71"/>
        <end position="123"/>
    </location>
</feature>
<feature type="compositionally biased region" description="Pro residues" evidence="2">
    <location>
        <begin position="106"/>
        <end position="120"/>
    </location>
</feature>
<feature type="compositionally biased region" description="Low complexity" evidence="2">
    <location>
        <begin position="304"/>
        <end position="314"/>
    </location>
</feature>
<proteinExistence type="inferred from homology"/>
<comment type="caution">
    <text evidence="5">The sequence shown here is derived from an EMBL/GenBank/DDBJ whole genome shotgun (WGS) entry which is preliminary data.</text>
</comment>